<evidence type="ECO:0000256" key="1">
    <source>
        <dbReference type="ARBA" id="ARBA00022670"/>
    </source>
</evidence>
<evidence type="ECO:0000259" key="4">
    <source>
        <dbReference type="Pfam" id="PF00082"/>
    </source>
</evidence>
<dbReference type="SUPFAM" id="SSF52743">
    <property type="entry name" value="Subtilisin-like"/>
    <property type="match status" value="1"/>
</dbReference>
<dbReference type="GO" id="GO:0006508">
    <property type="term" value="P:proteolysis"/>
    <property type="evidence" value="ECO:0007669"/>
    <property type="project" value="UniProtKB-KW"/>
</dbReference>
<sequence>SNDQIPHGPVQASFVTGPRTGGVIPTDPWNLSGISQDKLGVGALEYVEMVGHAGDPRNGNGWYNLQLSNFSNYGNSVQISAPGKNLVVKHWNATEFISNGTYLTSASGTSFSSPIVAGAACLRQQQVPNEAVGLTKAFLLSSSSRTHDYQNLIDYTYPHEQQWPILNAIKYINSPSLAKSDNIQTLNGSNLVAIRLSPYLYGVKTNVTDANELEHGPTNNGNQMKIARRDYFIFDETVKTDAGAIGVPYLHGYAHRVAYRFFGYLDLAPGDPNGGTTLAAPSTGTPVVDAVDANSANNGTTQLQVLSAAVNTAGTLCRVWLTGIDSTPANWVDGQPFDIPAGIITGVWNSRWLTQGNASGIYFGKIENMNIATTSTVTDNVSALNGWVVFKATAGATDNHSSDGDGLKVANLSGTNSLGVDTGANPNITYNATQYGNGNGVWDDLHWRDGLLLDIDGDNIGTVGMLAKYDLIADTNIRDYLPIKDTSQNILFNWYVEKELMVPDLANGGAPFFMSTATQTVNVNQNDVIDLHLGMCWIDTNTTFNIGYQHLEAEPTSYVVTDGALPDGLALNSATGELTGTITADEDIVNQFTINTQGMNAIYIFNIAENIEIGYFYDGANLTLPGTIIEGWIEVITDNYQLAVNNNYMIDSGALTGLPMNLTLPSTAKMGDRIVLLDATRTSGTNSWIINTNGLTVLGQNQPGGVWTVNTQGIQYELVFFESSISPSSNGWVVRETTA</sequence>
<dbReference type="Gene3D" id="3.40.50.200">
    <property type="entry name" value="Peptidase S8/S53 domain"/>
    <property type="match status" value="1"/>
</dbReference>
<keyword evidence="1" id="KW-0645">Protease</keyword>
<name>A0A381ZSS9_9ZZZZ</name>
<dbReference type="EMBL" id="UINC01022430">
    <property type="protein sequence ID" value="SVA92011.1"/>
    <property type="molecule type" value="Genomic_DNA"/>
</dbReference>
<organism evidence="5">
    <name type="scientific">marine metagenome</name>
    <dbReference type="NCBI Taxonomy" id="408172"/>
    <lineage>
        <taxon>unclassified sequences</taxon>
        <taxon>metagenomes</taxon>
        <taxon>ecological metagenomes</taxon>
    </lineage>
</organism>
<keyword evidence="3" id="KW-0720">Serine protease</keyword>
<dbReference type="Pfam" id="PF00082">
    <property type="entry name" value="Peptidase_S8"/>
    <property type="match status" value="1"/>
</dbReference>
<dbReference type="InterPro" id="IPR013783">
    <property type="entry name" value="Ig-like_fold"/>
</dbReference>
<accession>A0A381ZSS9</accession>
<evidence type="ECO:0000256" key="3">
    <source>
        <dbReference type="ARBA" id="ARBA00022825"/>
    </source>
</evidence>
<feature type="domain" description="Peptidase S8/S53" evidence="4">
    <location>
        <begin position="66"/>
        <end position="143"/>
    </location>
</feature>
<dbReference type="Gene3D" id="2.60.40.10">
    <property type="entry name" value="Immunoglobulins"/>
    <property type="match status" value="1"/>
</dbReference>
<protein>
    <recommendedName>
        <fullName evidence="4">Peptidase S8/S53 domain-containing protein</fullName>
    </recommendedName>
</protein>
<reference evidence="5" key="1">
    <citation type="submission" date="2018-05" db="EMBL/GenBank/DDBJ databases">
        <authorList>
            <person name="Lanie J.A."/>
            <person name="Ng W.-L."/>
            <person name="Kazmierczak K.M."/>
            <person name="Andrzejewski T.M."/>
            <person name="Davidsen T.M."/>
            <person name="Wayne K.J."/>
            <person name="Tettelin H."/>
            <person name="Glass J.I."/>
            <person name="Rusch D."/>
            <person name="Podicherti R."/>
            <person name="Tsui H.-C.T."/>
            <person name="Winkler M.E."/>
        </authorList>
    </citation>
    <scope>NUCLEOTIDE SEQUENCE</scope>
</reference>
<dbReference type="GO" id="GO:0004252">
    <property type="term" value="F:serine-type endopeptidase activity"/>
    <property type="evidence" value="ECO:0007669"/>
    <property type="project" value="InterPro"/>
</dbReference>
<dbReference type="InterPro" id="IPR000209">
    <property type="entry name" value="Peptidase_S8/S53_dom"/>
</dbReference>
<dbReference type="Pfam" id="PF05345">
    <property type="entry name" value="He_PIG"/>
    <property type="match status" value="1"/>
</dbReference>
<feature type="non-terminal residue" evidence="5">
    <location>
        <position position="1"/>
    </location>
</feature>
<proteinExistence type="predicted"/>
<dbReference type="PROSITE" id="PS00138">
    <property type="entry name" value="SUBTILASE_SER"/>
    <property type="match status" value="1"/>
</dbReference>
<dbReference type="InterPro" id="IPR036852">
    <property type="entry name" value="Peptidase_S8/S53_dom_sf"/>
</dbReference>
<dbReference type="AlphaFoldDB" id="A0A381ZSS9"/>
<gene>
    <name evidence="5" type="ORF">METZ01_LOCUS144865</name>
</gene>
<keyword evidence="2" id="KW-0378">Hydrolase</keyword>
<evidence type="ECO:0000313" key="5">
    <source>
        <dbReference type="EMBL" id="SVA92011.1"/>
    </source>
</evidence>
<dbReference type="InterPro" id="IPR023828">
    <property type="entry name" value="Peptidase_S8_Ser-AS"/>
</dbReference>
<evidence type="ECO:0000256" key="2">
    <source>
        <dbReference type="ARBA" id="ARBA00022801"/>
    </source>
</evidence>